<dbReference type="InterPro" id="IPR016040">
    <property type="entry name" value="NAD(P)-bd_dom"/>
</dbReference>
<proteinExistence type="predicted"/>
<gene>
    <name evidence="2" type="ORF">M0654_20655</name>
</gene>
<evidence type="ECO:0000313" key="2">
    <source>
        <dbReference type="EMBL" id="MCK8782392.1"/>
    </source>
</evidence>
<dbReference type="InterPro" id="IPR036291">
    <property type="entry name" value="NAD(P)-bd_dom_sf"/>
</dbReference>
<dbReference type="PANTHER" id="PTHR47129">
    <property type="entry name" value="QUINONE OXIDOREDUCTASE 2"/>
    <property type="match status" value="1"/>
</dbReference>
<reference evidence="2 3" key="1">
    <citation type="submission" date="2022-04" db="EMBL/GenBank/DDBJ databases">
        <title>Rhizobium coralii sp. nov., isolated from coral Turbinaria peltata.</title>
        <authorList>
            <person name="Sun H."/>
        </authorList>
    </citation>
    <scope>NUCLEOTIDE SEQUENCE [LARGE SCALE GENOMIC DNA]</scope>
    <source>
        <strain evidence="2 3">NTR19</strain>
    </source>
</reference>
<comment type="caution">
    <text evidence="2">The sequence shown here is derived from an EMBL/GenBank/DDBJ whole genome shotgun (WGS) entry which is preliminary data.</text>
</comment>
<keyword evidence="3" id="KW-1185">Reference proteome</keyword>
<accession>A0ABT0IWX6</accession>
<dbReference type="SUPFAM" id="SSF51735">
    <property type="entry name" value="NAD(P)-binding Rossmann-fold domains"/>
    <property type="match status" value="1"/>
</dbReference>
<dbReference type="CDD" id="cd05269">
    <property type="entry name" value="TMR_SDR_a"/>
    <property type="match status" value="1"/>
</dbReference>
<dbReference type="Proteomes" id="UP001202827">
    <property type="component" value="Unassembled WGS sequence"/>
</dbReference>
<name>A0ABT0IWX6_9HYPH</name>
<evidence type="ECO:0000313" key="3">
    <source>
        <dbReference type="Proteomes" id="UP001202827"/>
    </source>
</evidence>
<dbReference type="InterPro" id="IPR052718">
    <property type="entry name" value="NmrA-type_oxidoreductase"/>
</dbReference>
<dbReference type="Gene3D" id="3.40.50.720">
    <property type="entry name" value="NAD(P)-binding Rossmann-like Domain"/>
    <property type="match status" value="1"/>
</dbReference>
<dbReference type="RefSeq" id="WP_248684690.1">
    <property type="nucleotide sequence ID" value="NZ_JALPRY010000027.1"/>
</dbReference>
<dbReference type="Pfam" id="PF13460">
    <property type="entry name" value="NAD_binding_10"/>
    <property type="match status" value="1"/>
</dbReference>
<evidence type="ECO:0000259" key="1">
    <source>
        <dbReference type="Pfam" id="PF13460"/>
    </source>
</evidence>
<dbReference type="EMBL" id="JALPRY010000027">
    <property type="protein sequence ID" value="MCK8782392.1"/>
    <property type="molecule type" value="Genomic_DNA"/>
</dbReference>
<sequence length="296" mass="31463">MPKLLVTGAAGHLGRAVIHHLLETEQVAPADLIAGSRDLSKLSDLAAKGVETRRVDFNDAEGLASAFAGVERVLLISTDDLATPGGRLKQHQAAVSAATSAGVRHLVYTSMPNPDRSLVSFAPDHLGTEKAIQQSGLAYTILRNAWYHDNYLMSMPHNLQVGKWFTAMGDGRITNISRDDCARAAAAALARPAAENRIFTLTGSRSLNAHEIASLVTEATGKPLEVVPVSDEQLAQGLAGAGLPDFVVKMLVSADANVRAGYFDLVTNDFNALTGREPQSLRDFLAAHRDALVAGH</sequence>
<dbReference type="Gene3D" id="3.90.25.10">
    <property type="entry name" value="UDP-galactose 4-epimerase, domain 1"/>
    <property type="match status" value="1"/>
</dbReference>
<dbReference type="PANTHER" id="PTHR47129:SF1">
    <property type="entry name" value="NMRA-LIKE DOMAIN-CONTAINING PROTEIN"/>
    <property type="match status" value="1"/>
</dbReference>
<organism evidence="2 3">
    <name type="scientific">Neorhizobium turbinariae</name>
    <dbReference type="NCBI Taxonomy" id="2937795"/>
    <lineage>
        <taxon>Bacteria</taxon>
        <taxon>Pseudomonadati</taxon>
        <taxon>Pseudomonadota</taxon>
        <taxon>Alphaproteobacteria</taxon>
        <taxon>Hyphomicrobiales</taxon>
        <taxon>Rhizobiaceae</taxon>
        <taxon>Rhizobium/Agrobacterium group</taxon>
        <taxon>Neorhizobium</taxon>
    </lineage>
</organism>
<feature type="domain" description="NAD(P)-binding" evidence="1">
    <location>
        <begin position="8"/>
        <end position="192"/>
    </location>
</feature>
<protein>
    <submittedName>
        <fullName evidence="2">SDR family oxidoreductase</fullName>
    </submittedName>
</protein>